<dbReference type="OrthoDB" id="74360at2759"/>
<dbReference type="Gene3D" id="3.50.50.60">
    <property type="entry name" value="FAD/NAD(P)-binding domain"/>
    <property type="match status" value="2"/>
</dbReference>
<organism evidence="4">
    <name type="scientific">Puccinia triticina (isolate 1-1 / race 1 (BBBD))</name>
    <name type="common">Brown leaf rust fungus</name>
    <dbReference type="NCBI Taxonomy" id="630390"/>
    <lineage>
        <taxon>Eukaryota</taxon>
        <taxon>Fungi</taxon>
        <taxon>Dikarya</taxon>
        <taxon>Basidiomycota</taxon>
        <taxon>Pucciniomycotina</taxon>
        <taxon>Pucciniomycetes</taxon>
        <taxon>Pucciniales</taxon>
        <taxon>Pucciniaceae</taxon>
        <taxon>Puccinia</taxon>
    </lineage>
</organism>
<dbReference type="SUPFAM" id="SSF51905">
    <property type="entry name" value="FAD/NAD(P)-binding domain"/>
    <property type="match status" value="1"/>
</dbReference>
<evidence type="ECO:0000313" key="5">
    <source>
        <dbReference type="EnsemblFungi" id="PTTG_04555-t43_1-p1"/>
    </source>
</evidence>
<dbReference type="GO" id="GO:0050661">
    <property type="term" value="F:NADP binding"/>
    <property type="evidence" value="ECO:0007669"/>
    <property type="project" value="InterPro"/>
</dbReference>
<dbReference type="InterPro" id="IPR020946">
    <property type="entry name" value="Flavin_mOase-like"/>
</dbReference>
<reference evidence="5 6" key="3">
    <citation type="journal article" date="2017" name="G3 (Bethesda)">
        <title>Comparative analysis highlights variable genome content of wheat rusts and divergence of the mating loci.</title>
        <authorList>
            <person name="Cuomo C.A."/>
            <person name="Bakkeren G."/>
            <person name="Khalil H.B."/>
            <person name="Panwar V."/>
            <person name="Joly D."/>
            <person name="Linning R."/>
            <person name="Sakthikumar S."/>
            <person name="Song X."/>
            <person name="Adiconis X."/>
            <person name="Fan L."/>
            <person name="Goldberg J.M."/>
            <person name="Levin J.Z."/>
            <person name="Young S."/>
            <person name="Zeng Q."/>
            <person name="Anikster Y."/>
            <person name="Bruce M."/>
            <person name="Wang M."/>
            <person name="Yin C."/>
            <person name="McCallum B."/>
            <person name="Szabo L.J."/>
            <person name="Hulbert S."/>
            <person name="Chen X."/>
            <person name="Fellers J.P."/>
        </authorList>
    </citation>
    <scope>NUCLEOTIDE SEQUENCE</scope>
    <source>
        <strain evidence="6">Isolate 1-1 / race 1 (BBBD)</strain>
        <strain evidence="5">isolate 1-1 / race 1 (BBBD)</strain>
    </source>
</reference>
<dbReference type="VEuPathDB" id="FungiDB:PTTG_04555"/>
<evidence type="ECO:0000256" key="1">
    <source>
        <dbReference type="ARBA" id="ARBA00022630"/>
    </source>
</evidence>
<evidence type="ECO:0000313" key="6">
    <source>
        <dbReference type="Proteomes" id="UP000005240"/>
    </source>
</evidence>
<keyword evidence="1" id="KW-0285">Flavoprotein</keyword>
<dbReference type="PANTHER" id="PTHR43539">
    <property type="entry name" value="FLAVIN-BINDING MONOOXYGENASE-LIKE PROTEIN (AFU_ORTHOLOGUE AFUA_4G09220)"/>
    <property type="match status" value="1"/>
</dbReference>
<reference evidence="4" key="2">
    <citation type="submission" date="2016-05" db="EMBL/GenBank/DDBJ databases">
        <title>Comparative analysis highlights variable genome content of wheat rusts and divergence of the mating loci.</title>
        <authorList>
            <person name="Cuomo C.A."/>
            <person name="Bakkeren G."/>
            <person name="Szabo L."/>
            <person name="Khalil H."/>
            <person name="Joly D."/>
            <person name="Goldberg J."/>
            <person name="Young S."/>
            <person name="Zeng Q."/>
            <person name="Fellers J."/>
        </authorList>
    </citation>
    <scope>NUCLEOTIDE SEQUENCE [LARGE SCALE GENOMIC DNA]</scope>
    <source>
        <strain evidence="4">1-1 BBBD Race 1</strain>
    </source>
</reference>
<dbReference type="STRING" id="630390.A0A0C4EUS4"/>
<keyword evidence="6" id="KW-1185">Reference proteome</keyword>
<dbReference type="InterPro" id="IPR036188">
    <property type="entry name" value="FAD/NAD-bd_sf"/>
</dbReference>
<protein>
    <recommendedName>
        <fullName evidence="7">FAD/NAD(P)-binding domain-containing protein</fullName>
    </recommendedName>
</protein>
<gene>
    <name evidence="4" type="ORF">PTTG_04555</name>
</gene>
<evidence type="ECO:0000256" key="3">
    <source>
        <dbReference type="ARBA" id="ARBA00023002"/>
    </source>
</evidence>
<reference evidence="4" key="1">
    <citation type="submission" date="2009-11" db="EMBL/GenBank/DDBJ databases">
        <authorList>
            <consortium name="The Broad Institute Genome Sequencing Platform"/>
            <person name="Ward D."/>
            <person name="Feldgarden M."/>
            <person name="Earl A."/>
            <person name="Young S.K."/>
            <person name="Zeng Q."/>
            <person name="Koehrsen M."/>
            <person name="Alvarado L."/>
            <person name="Berlin A."/>
            <person name="Bochicchio J."/>
            <person name="Borenstein D."/>
            <person name="Chapman S.B."/>
            <person name="Chen Z."/>
            <person name="Engels R."/>
            <person name="Freedman E."/>
            <person name="Gellesch M."/>
            <person name="Goldberg J."/>
            <person name="Griggs A."/>
            <person name="Gujja S."/>
            <person name="Heilman E."/>
            <person name="Heiman D."/>
            <person name="Hepburn T."/>
            <person name="Howarth C."/>
            <person name="Jen D."/>
            <person name="Larson L."/>
            <person name="Lewis B."/>
            <person name="Mehta T."/>
            <person name="Park D."/>
            <person name="Pearson M."/>
            <person name="Roberts A."/>
            <person name="Saif S."/>
            <person name="Shea T."/>
            <person name="Shenoy N."/>
            <person name="Sisk P."/>
            <person name="Stolte C."/>
            <person name="Sykes S."/>
            <person name="Thomson T."/>
            <person name="Walk T."/>
            <person name="White J."/>
            <person name="Yandava C."/>
            <person name="Izard J."/>
            <person name="Baranova O.V."/>
            <person name="Blanton J.M."/>
            <person name="Tanner A.C."/>
            <person name="Dewhirst F.E."/>
            <person name="Haas B."/>
            <person name="Nusbaum C."/>
            <person name="Birren B."/>
        </authorList>
    </citation>
    <scope>NUCLEOTIDE SEQUENCE [LARGE SCALE GENOMIC DNA]</scope>
    <source>
        <strain evidence="4">1-1 BBBD Race 1</strain>
    </source>
</reference>
<evidence type="ECO:0000256" key="2">
    <source>
        <dbReference type="ARBA" id="ARBA00022827"/>
    </source>
</evidence>
<dbReference type="PANTHER" id="PTHR43539:SF68">
    <property type="entry name" value="FLAVIN-BINDING MONOOXYGENASE-LIKE PROTEIN (AFU_ORTHOLOGUE AFUA_4G09220)"/>
    <property type="match status" value="1"/>
</dbReference>
<dbReference type="Pfam" id="PF00743">
    <property type="entry name" value="FMO-like"/>
    <property type="match status" value="1"/>
</dbReference>
<proteinExistence type="predicted"/>
<evidence type="ECO:0008006" key="7">
    <source>
        <dbReference type="Google" id="ProtNLM"/>
    </source>
</evidence>
<keyword evidence="2" id="KW-0274">FAD</keyword>
<keyword evidence="3" id="KW-0560">Oxidoreductase</keyword>
<dbReference type="EnsemblFungi" id="PTTG_04555-t43_1">
    <property type="protein sequence ID" value="PTTG_04555-t43_1-p1"/>
    <property type="gene ID" value="PTTG_04555"/>
</dbReference>
<dbReference type="OMA" id="LLELNIW"/>
<dbReference type="GO" id="GO:0050660">
    <property type="term" value="F:flavin adenine dinucleotide binding"/>
    <property type="evidence" value="ECO:0007669"/>
    <property type="project" value="InterPro"/>
</dbReference>
<name>A0A0C4EUS4_PUCT1</name>
<evidence type="ECO:0000313" key="4">
    <source>
        <dbReference type="EMBL" id="OAV99377.1"/>
    </source>
</evidence>
<dbReference type="InterPro" id="IPR050982">
    <property type="entry name" value="Auxin_biosynth/cation_transpt"/>
</dbReference>
<dbReference type="GO" id="GO:0004499">
    <property type="term" value="F:N,N-dimethylaniline monooxygenase activity"/>
    <property type="evidence" value="ECO:0007669"/>
    <property type="project" value="InterPro"/>
</dbReference>
<reference evidence="5" key="4">
    <citation type="submission" date="2025-05" db="UniProtKB">
        <authorList>
            <consortium name="EnsemblFungi"/>
        </authorList>
    </citation>
    <scope>IDENTIFICATION</scope>
    <source>
        <strain evidence="5">isolate 1-1 / race 1 (BBBD)</strain>
    </source>
</reference>
<dbReference type="AlphaFoldDB" id="A0A0C4EUS4"/>
<dbReference type="Proteomes" id="UP000005240">
    <property type="component" value="Unassembled WGS sequence"/>
</dbReference>
<accession>A0A0C4EUS4</accession>
<sequence>MSQLEPLPGPTVLTDLKQEGSFQASGNNKSSSFLSSDSLQNHVNSWLARAQKSLEEKDVDQFVDLFSDDGYWRDILTIELDFNSLAKGSIKPYLDQHKLSLPSLKNLKLDRPDQLKQTADGLVQSFIKFETDLYRGNGLLKLYSKDTGIPSSSPSKALLFFTQVWEVKGHEENLLFRRPLGVPDVRSSEQRPLNWLEERVRSSERYKQGVDPTVLIIGGGQNGLSLAARLKVLGIDSLVVEKSVRLGDCWRSRYHSLCLHDPVWADHLAYMPYPSTWPVYTPKDKLANWFEHYAESMELDVWLQARLVPGAEYDTEGGRWTVDIELSGGEGRSARTIRLHPRYLVLATGLNGAPRWPNNIANFEAYSGTAMHSSQFKSGQQWRGKHAVIVGACNSAHDIAAELYQSGAAEVTMVQRSRTFVMSSKHGIPALMEGLYEEGGIATEDADRIFTSLPINLLEKTHIKLQEKIAKLDRDLLQSLENVGFKLDPYPAGMLIKYFRRGGGYYIDVGCSELIASKRIKLKQGKEVASLTEHGLQFEDGEEIDADLIVFATGYQSIRKTIAKMISHQVANRLGPVWGKDNQGEIPGTWRLFGQPGLWLMCGNFFQARCFSKHLATQILLQELQIYEKNWPGRAQDKLPVDPQD</sequence>
<dbReference type="PRINTS" id="PR00420">
    <property type="entry name" value="RNGMNOXGNASE"/>
</dbReference>
<dbReference type="EMBL" id="ADAS02000003">
    <property type="protein sequence ID" value="OAV99377.1"/>
    <property type="molecule type" value="Genomic_DNA"/>
</dbReference>